<organism evidence="4 5">
    <name type="scientific">Prosthecochloris marina</name>
    <dbReference type="NCBI Taxonomy" id="2017681"/>
    <lineage>
        <taxon>Bacteria</taxon>
        <taxon>Pseudomonadati</taxon>
        <taxon>Chlorobiota</taxon>
        <taxon>Chlorobiia</taxon>
        <taxon>Chlorobiales</taxon>
        <taxon>Chlorobiaceae</taxon>
        <taxon>Prosthecochloris</taxon>
    </lineage>
</organism>
<feature type="domain" description="BPL/LPL catalytic" evidence="3">
    <location>
        <begin position="69"/>
        <end position="259"/>
    </location>
</feature>
<evidence type="ECO:0000256" key="1">
    <source>
        <dbReference type="ARBA" id="ARBA00022598"/>
    </source>
</evidence>
<dbReference type="AlphaFoldDB" id="A0A317TAD9"/>
<dbReference type="Proteomes" id="UP000246278">
    <property type="component" value="Unassembled WGS sequence"/>
</dbReference>
<keyword evidence="2" id="KW-0804">Transcription</keyword>
<dbReference type="RefSeq" id="WP_110023066.1">
    <property type="nucleotide sequence ID" value="NZ_PDNZ01000003.1"/>
</dbReference>
<dbReference type="Gene3D" id="3.30.930.10">
    <property type="entry name" value="Bira Bifunctional Protein, Domain 2"/>
    <property type="match status" value="1"/>
</dbReference>
<feature type="binding site" evidence="2">
    <location>
        <position position="116"/>
    </location>
    <ligand>
        <name>biotin</name>
        <dbReference type="ChEBI" id="CHEBI:57586"/>
    </ligand>
</feature>
<dbReference type="EC" id="6.3.4.15" evidence="2"/>
<comment type="similarity">
    <text evidence="2">Belongs to the biotin--protein ligase family.</text>
</comment>
<dbReference type="NCBIfam" id="TIGR00121">
    <property type="entry name" value="birA_ligase"/>
    <property type="match status" value="1"/>
</dbReference>
<dbReference type="InterPro" id="IPR036390">
    <property type="entry name" value="WH_DNA-bd_sf"/>
</dbReference>
<keyword evidence="5" id="KW-1185">Reference proteome</keyword>
<dbReference type="CDD" id="cd00090">
    <property type="entry name" value="HTH_ARSR"/>
    <property type="match status" value="1"/>
</dbReference>
<dbReference type="SUPFAM" id="SSF46785">
    <property type="entry name" value="Winged helix' DNA-binding domain"/>
    <property type="match status" value="1"/>
</dbReference>
<dbReference type="GO" id="GO:0003677">
    <property type="term" value="F:DNA binding"/>
    <property type="evidence" value="ECO:0007669"/>
    <property type="project" value="UniProtKB-UniRule"/>
</dbReference>
<dbReference type="CDD" id="cd16442">
    <property type="entry name" value="BPL"/>
    <property type="match status" value="1"/>
</dbReference>
<dbReference type="InterPro" id="IPR030855">
    <property type="entry name" value="Bifunct_BirA"/>
</dbReference>
<dbReference type="InterPro" id="IPR013196">
    <property type="entry name" value="HTH_11"/>
</dbReference>
<dbReference type="GO" id="GO:0004077">
    <property type="term" value="F:biotin--[biotin carboxyl-carrier protein] ligase activity"/>
    <property type="evidence" value="ECO:0007669"/>
    <property type="project" value="UniProtKB-UniRule"/>
</dbReference>
<dbReference type="InterPro" id="IPR036388">
    <property type="entry name" value="WH-like_DNA-bd_sf"/>
</dbReference>
<proteinExistence type="inferred from homology"/>
<accession>A0A317TAD9</accession>
<evidence type="ECO:0000259" key="3">
    <source>
        <dbReference type="PROSITE" id="PS51733"/>
    </source>
</evidence>
<reference evidence="5" key="1">
    <citation type="submission" date="2017-10" db="EMBL/GenBank/DDBJ databases">
        <authorList>
            <person name="Gaisin V.A."/>
            <person name="Rysina M.S."/>
            <person name="Grouzdev D.S."/>
        </authorList>
    </citation>
    <scope>NUCLEOTIDE SEQUENCE [LARGE SCALE GENOMIC DNA]</scope>
    <source>
        <strain evidence="5">V1</strain>
    </source>
</reference>
<comment type="catalytic activity">
    <reaction evidence="2">
        <text>biotin + L-lysyl-[protein] + ATP = N(6)-biotinyl-L-lysyl-[protein] + AMP + diphosphate + H(+)</text>
        <dbReference type="Rhea" id="RHEA:11756"/>
        <dbReference type="Rhea" id="RHEA-COMP:9752"/>
        <dbReference type="Rhea" id="RHEA-COMP:10505"/>
        <dbReference type="ChEBI" id="CHEBI:15378"/>
        <dbReference type="ChEBI" id="CHEBI:29969"/>
        <dbReference type="ChEBI" id="CHEBI:30616"/>
        <dbReference type="ChEBI" id="CHEBI:33019"/>
        <dbReference type="ChEBI" id="CHEBI:57586"/>
        <dbReference type="ChEBI" id="CHEBI:83144"/>
        <dbReference type="ChEBI" id="CHEBI:456215"/>
        <dbReference type="EC" id="6.3.4.15"/>
    </reaction>
</comment>
<dbReference type="Gene3D" id="2.30.30.100">
    <property type="match status" value="1"/>
</dbReference>
<dbReference type="PANTHER" id="PTHR12835">
    <property type="entry name" value="BIOTIN PROTEIN LIGASE"/>
    <property type="match status" value="1"/>
</dbReference>
<comment type="caution">
    <text evidence="4">The sequence shown here is derived from an EMBL/GenBank/DDBJ whole genome shotgun (WGS) entry which is preliminary data.</text>
</comment>
<name>A0A317TAD9_9CHLB</name>
<keyword evidence="2" id="KW-0805">Transcription regulation</keyword>
<keyword evidence="2" id="KW-0238">DNA-binding</keyword>
<dbReference type="InterPro" id="IPR004408">
    <property type="entry name" value="Biotin_CoA_COase_ligase"/>
</dbReference>
<dbReference type="InterPro" id="IPR045864">
    <property type="entry name" value="aa-tRNA-synth_II/BPL/LPL"/>
</dbReference>
<dbReference type="SUPFAM" id="SSF55681">
    <property type="entry name" value="Class II aaRS and biotin synthetases"/>
    <property type="match status" value="1"/>
</dbReference>
<dbReference type="GO" id="GO:0005524">
    <property type="term" value="F:ATP binding"/>
    <property type="evidence" value="ECO:0007669"/>
    <property type="project" value="UniProtKB-UniRule"/>
</dbReference>
<evidence type="ECO:0000313" key="4">
    <source>
        <dbReference type="EMBL" id="PWW82591.1"/>
    </source>
</evidence>
<dbReference type="Pfam" id="PF08279">
    <property type="entry name" value="HTH_11"/>
    <property type="match status" value="1"/>
</dbReference>
<feature type="binding site" evidence="2">
    <location>
        <position position="188"/>
    </location>
    <ligand>
        <name>biotin</name>
        <dbReference type="ChEBI" id="CHEBI:57586"/>
    </ligand>
</feature>
<dbReference type="EMBL" id="PDNZ01000003">
    <property type="protein sequence ID" value="PWW82591.1"/>
    <property type="molecule type" value="Genomic_DNA"/>
</dbReference>
<keyword evidence="1 2" id="KW-0436">Ligase</keyword>
<keyword evidence="2" id="KW-0067">ATP-binding</keyword>
<dbReference type="PANTHER" id="PTHR12835:SF5">
    <property type="entry name" value="BIOTIN--PROTEIN LIGASE"/>
    <property type="match status" value="1"/>
</dbReference>
<evidence type="ECO:0000313" key="5">
    <source>
        <dbReference type="Proteomes" id="UP000246278"/>
    </source>
</evidence>
<dbReference type="GO" id="GO:0006355">
    <property type="term" value="P:regulation of DNA-templated transcription"/>
    <property type="evidence" value="ECO:0007669"/>
    <property type="project" value="UniProtKB-UniRule"/>
</dbReference>
<feature type="DNA-binding region" description="H-T-H motif" evidence="2">
    <location>
        <begin position="21"/>
        <end position="40"/>
    </location>
</feature>
<dbReference type="HAMAP" id="MF_00978">
    <property type="entry name" value="Bifunct_BirA"/>
    <property type="match status" value="1"/>
</dbReference>
<dbReference type="PROSITE" id="PS51733">
    <property type="entry name" value="BPL_LPL_CATALYTIC"/>
    <property type="match status" value="1"/>
</dbReference>
<dbReference type="Gene3D" id="1.10.10.10">
    <property type="entry name" value="Winged helix-like DNA-binding domain superfamily/Winged helix DNA-binding domain"/>
    <property type="match status" value="1"/>
</dbReference>
<dbReference type="Pfam" id="PF03099">
    <property type="entry name" value="BPL_LplA_LipB"/>
    <property type="match status" value="1"/>
</dbReference>
<dbReference type="InterPro" id="IPR011991">
    <property type="entry name" value="ArsR-like_HTH"/>
</dbReference>
<keyword evidence="2" id="KW-0092">Biotin</keyword>
<protein>
    <recommendedName>
        <fullName evidence="2">Bifunctional ligase/repressor BirA</fullName>
    </recommendedName>
    <alternativeName>
        <fullName evidence="2">Biotin--[acetyl-CoA-carboxylase] ligase</fullName>
        <ecNumber evidence="2">6.3.4.15</ecNumber>
    </alternativeName>
    <alternativeName>
        <fullName evidence="2">Biotin--protein ligase</fullName>
    </alternativeName>
    <alternativeName>
        <fullName evidence="2">Biotin-[acetyl-CoA carboxylase] synthetase</fullName>
    </alternativeName>
</protein>
<dbReference type="GO" id="GO:0005737">
    <property type="term" value="C:cytoplasm"/>
    <property type="evidence" value="ECO:0007669"/>
    <property type="project" value="TreeGrafter"/>
</dbReference>
<keyword evidence="2" id="KW-0678">Repressor</keyword>
<keyword evidence="2" id="KW-0547">Nucleotide-binding</keyword>
<evidence type="ECO:0000256" key="2">
    <source>
        <dbReference type="HAMAP-Rule" id="MF_00978"/>
    </source>
</evidence>
<feature type="binding site" evidence="2">
    <location>
        <begin position="92"/>
        <end position="94"/>
    </location>
    <ligand>
        <name>biotin</name>
        <dbReference type="ChEBI" id="CHEBI:57586"/>
    </ligand>
</feature>
<dbReference type="InterPro" id="IPR004143">
    <property type="entry name" value="BPL_LPL_catalytic"/>
</dbReference>
<sequence>MNQLTLQILNRLRASNGFLSGGELCREYGMTRSAVWKHISQLRENGYTIEAVSGKGYRLNGSPDLPVSQEIEPLLRTERFGRNLVFHEEVDSTNVQAKILARQGAPEGSVFVADCQTGGRGRMGRVWVSPPGANLYFSVVLRPSVPPVRLSQIPLLAAAAIHRAFGTSVEGVSSMIKWPNDILISGRKVCGILCEMETEPDMTHFVIVGIGINVNLQDIPGEIEAVATSLFLESGYEHSRSDILSSILNHFEPLYEEWQEAEDLRDFLPYLERYAWLKNRDVEVEHYKNTLSGRVQGMSRTGELLLEEKDGTVIAVSSGEARLCKGSL</sequence>
<gene>
    <name evidence="2" type="primary">birA</name>
    <name evidence="4" type="ORF">CR164_06095</name>
</gene>
<dbReference type="OrthoDB" id="9807064at2"/>
<feature type="binding site" evidence="2">
    <location>
        <begin position="120"/>
        <end position="122"/>
    </location>
    <ligand>
        <name>biotin</name>
        <dbReference type="ChEBI" id="CHEBI:57586"/>
    </ligand>
</feature>
<comment type="function">
    <text evidence="2">Acts both as a biotin--[acetyl-CoA-carboxylase] ligase and a repressor.</text>
</comment>